<gene>
    <name evidence="1" type="ORF">R2601_22786</name>
</gene>
<comment type="caution">
    <text evidence="1">The sequence shown here is derived from an EMBL/GenBank/DDBJ whole genome shotgun (WGS) entry which is preliminary data.</text>
</comment>
<accession>Q0FLN6</accession>
<organism evidence="1 2">
    <name type="scientific">Salipiger bermudensis (strain DSM 26914 / JCM 13377 / KCTC 12554 / HTCC2601)</name>
    <name type="common">Pelagibaca bermudensis</name>
    <dbReference type="NCBI Taxonomy" id="314265"/>
    <lineage>
        <taxon>Bacteria</taxon>
        <taxon>Pseudomonadati</taxon>
        <taxon>Pseudomonadota</taxon>
        <taxon>Alphaproteobacteria</taxon>
        <taxon>Rhodobacterales</taxon>
        <taxon>Roseobacteraceae</taxon>
        <taxon>Salipiger</taxon>
    </lineage>
</organism>
<dbReference type="AlphaFoldDB" id="Q0FLN6"/>
<dbReference type="eggNOG" id="ENOG5033ISY">
    <property type="taxonomic scope" value="Bacteria"/>
</dbReference>
<evidence type="ECO:0000313" key="2">
    <source>
        <dbReference type="Proteomes" id="UP000006230"/>
    </source>
</evidence>
<proteinExistence type="predicted"/>
<protein>
    <submittedName>
        <fullName evidence="1">Uncharacterized protein</fullName>
    </submittedName>
</protein>
<reference evidence="1 2" key="1">
    <citation type="journal article" date="2010" name="J. Bacteriol.">
        <title>Genome sequences of Pelagibaca bermudensis HTCC2601T and Maritimibacter alkaliphilus HTCC2654T, the type strains of two marine Roseobacter genera.</title>
        <authorList>
            <person name="Thrash J.C."/>
            <person name="Cho J.C."/>
            <person name="Ferriera S."/>
            <person name="Johnson J."/>
            <person name="Vergin K.L."/>
            <person name="Giovannoni S.J."/>
        </authorList>
    </citation>
    <scope>NUCLEOTIDE SEQUENCE [LARGE SCALE GENOMIC DNA]</scope>
    <source>
        <strain evidence="2">DSM 26914 / JCM 13377 / KCTC 12554 / HTCC2601</strain>
    </source>
</reference>
<name>Q0FLN6_SALBH</name>
<dbReference type="STRING" id="314265.R2601_22786"/>
<evidence type="ECO:0000313" key="1">
    <source>
        <dbReference type="EMBL" id="EAU45062.1"/>
    </source>
</evidence>
<dbReference type="Proteomes" id="UP000006230">
    <property type="component" value="Unassembled WGS sequence"/>
</dbReference>
<sequence>MPLKMALAVAGVNKGEEDRAVAIAINALKTLSGTEREAVLAEYEVPAVVALNLEADLPWPEPMPLVDHLPASEVDLEAYRAWALERVNAITAKARAPLLTDIPGQEMLYLRKAEEAKRFVGLTEVPTDLKAAGFKFLADEVGVSAATAEDLAALWLEMDDQWSDLAAAMERPRLTAAAAIRGAEAAPEIAAALEAFEDGISGDQA</sequence>
<keyword evidence="2" id="KW-1185">Reference proteome</keyword>
<dbReference type="HOGENOM" id="CLU_1336452_0_0_5"/>
<dbReference type="EMBL" id="AATQ01000032">
    <property type="protein sequence ID" value="EAU45062.1"/>
    <property type="molecule type" value="Genomic_DNA"/>
</dbReference>